<evidence type="ECO:0000256" key="5">
    <source>
        <dbReference type="SAM" id="Phobius"/>
    </source>
</evidence>
<gene>
    <name evidence="6" type="ORF">Enr17x_28300</name>
</gene>
<keyword evidence="4 5" id="KW-0472">Membrane</keyword>
<feature type="transmembrane region" description="Helical" evidence="5">
    <location>
        <begin position="68"/>
        <end position="89"/>
    </location>
</feature>
<feature type="transmembrane region" description="Helical" evidence="5">
    <location>
        <begin position="255"/>
        <end position="276"/>
    </location>
</feature>
<keyword evidence="7" id="KW-1185">Reference proteome</keyword>
<evidence type="ECO:0000256" key="2">
    <source>
        <dbReference type="ARBA" id="ARBA00022692"/>
    </source>
</evidence>
<dbReference type="InterPro" id="IPR001046">
    <property type="entry name" value="NRAMP_fam"/>
</dbReference>
<reference evidence="6 7" key="1">
    <citation type="submission" date="2019-03" db="EMBL/GenBank/DDBJ databases">
        <title>Deep-cultivation of Planctomycetes and their phenomic and genomic characterization uncovers novel biology.</title>
        <authorList>
            <person name="Wiegand S."/>
            <person name="Jogler M."/>
            <person name="Boedeker C."/>
            <person name="Pinto D."/>
            <person name="Vollmers J."/>
            <person name="Rivas-Marin E."/>
            <person name="Kohn T."/>
            <person name="Peeters S.H."/>
            <person name="Heuer A."/>
            <person name="Rast P."/>
            <person name="Oberbeckmann S."/>
            <person name="Bunk B."/>
            <person name="Jeske O."/>
            <person name="Meyerdierks A."/>
            <person name="Storesund J.E."/>
            <person name="Kallscheuer N."/>
            <person name="Luecker S."/>
            <person name="Lage O.M."/>
            <person name="Pohl T."/>
            <person name="Merkel B.J."/>
            <person name="Hornburger P."/>
            <person name="Mueller R.-W."/>
            <person name="Bruemmer F."/>
            <person name="Labrenz M."/>
            <person name="Spormann A.M."/>
            <person name="Op den Camp H."/>
            <person name="Overmann J."/>
            <person name="Amann R."/>
            <person name="Jetten M.S.M."/>
            <person name="Mascher T."/>
            <person name="Medema M.H."/>
            <person name="Devos D.P."/>
            <person name="Kaster A.-K."/>
            <person name="Ovreas L."/>
            <person name="Rohde M."/>
            <person name="Galperin M.Y."/>
            <person name="Jogler C."/>
        </authorList>
    </citation>
    <scope>NUCLEOTIDE SEQUENCE [LARGE SCALE GENOMIC DNA]</scope>
    <source>
        <strain evidence="6 7">Enr17</strain>
    </source>
</reference>
<evidence type="ECO:0000256" key="4">
    <source>
        <dbReference type="ARBA" id="ARBA00023136"/>
    </source>
</evidence>
<dbReference type="KEGG" id="gfm:Enr17x_28300"/>
<keyword evidence="2 5" id="KW-0812">Transmembrane</keyword>
<dbReference type="RefSeq" id="WP_145309537.1">
    <property type="nucleotide sequence ID" value="NZ_CP037452.1"/>
</dbReference>
<accession>A0A518ICF8</accession>
<sequence>MTDEAANSRIEQDRQLILDAKQRGTGAKIAAYTKLSGPGWLQSAITLGGGSLAGGLYLGILSGYHLMWLQPIAMIMGVIMLSAIGYVALSTKERPFASINTHINPVLGWGWAIATLMANLVWIMPQYALGTAALQQNLAPELFGDAKNGLISAVAVLFVISAIVIWFYDSGGWGIKLFEAILKILVGIVVLCFFGVVLKMSFSTNDLDWGKILAGYIPNFSLFANPSPEFSDVLAQAGGYAEYWKNLIVGKQQQVMITAAATAVGINMTFLLPYSMRAKGWDKDFRGLAMFDLATGLFIPFLLATSCVVIAAASQFHAKPAVGLVGETNAQGQIVNAEGEVVEADPGLLGQFNKLLDSRIKSEVSPEEWSELAQSDNAAALQAKRNELPLPERTLAAMLVNRDAFQLAAALKPLAGATVSQVVFGLGVVAMAISTIIILMLINGFVFCEMLGVEPRGKFHRIGCFMPALTGVAGPFIWGDSDAKAWLAVPTSMFGMVLLPIAYATFFFMMNSPKILGDRIPKGGKRIAWNLAMGISTLLATFGCVWSIKSSPFAMYGFIALGTFIGLALIVHFMRMAGGNHSSDTQAD</sequence>
<evidence type="ECO:0000313" key="7">
    <source>
        <dbReference type="Proteomes" id="UP000318313"/>
    </source>
</evidence>
<evidence type="ECO:0000313" key="6">
    <source>
        <dbReference type="EMBL" id="QDV50786.1"/>
    </source>
</evidence>
<feature type="transmembrane region" description="Helical" evidence="5">
    <location>
        <begin position="554"/>
        <end position="574"/>
    </location>
</feature>
<name>A0A518ICF8_9PLAN</name>
<protein>
    <submittedName>
        <fullName evidence="6">Natural resistance-associated macrophage protein</fullName>
    </submittedName>
</protein>
<dbReference type="GO" id="GO:0046873">
    <property type="term" value="F:metal ion transmembrane transporter activity"/>
    <property type="evidence" value="ECO:0007669"/>
    <property type="project" value="InterPro"/>
</dbReference>
<dbReference type="OrthoDB" id="236847at2"/>
<keyword evidence="3 5" id="KW-1133">Transmembrane helix</keyword>
<feature type="transmembrane region" description="Helical" evidence="5">
    <location>
        <begin position="288"/>
        <end position="313"/>
    </location>
</feature>
<dbReference type="Pfam" id="PF01566">
    <property type="entry name" value="Nramp"/>
    <property type="match status" value="2"/>
</dbReference>
<feature type="transmembrane region" description="Helical" evidence="5">
    <location>
        <begin position="422"/>
        <end position="447"/>
    </location>
</feature>
<feature type="transmembrane region" description="Helical" evidence="5">
    <location>
        <begin position="485"/>
        <end position="506"/>
    </location>
</feature>
<feature type="transmembrane region" description="Helical" evidence="5">
    <location>
        <begin position="44"/>
        <end position="62"/>
    </location>
</feature>
<evidence type="ECO:0000256" key="1">
    <source>
        <dbReference type="ARBA" id="ARBA00004141"/>
    </source>
</evidence>
<evidence type="ECO:0000256" key="3">
    <source>
        <dbReference type="ARBA" id="ARBA00022989"/>
    </source>
</evidence>
<dbReference type="Proteomes" id="UP000318313">
    <property type="component" value="Chromosome"/>
</dbReference>
<feature type="transmembrane region" description="Helical" evidence="5">
    <location>
        <begin position="527"/>
        <end position="548"/>
    </location>
</feature>
<dbReference type="GO" id="GO:0016020">
    <property type="term" value="C:membrane"/>
    <property type="evidence" value="ECO:0007669"/>
    <property type="project" value="UniProtKB-SubCell"/>
</dbReference>
<dbReference type="EMBL" id="CP037452">
    <property type="protein sequence ID" value="QDV50786.1"/>
    <property type="molecule type" value="Genomic_DNA"/>
</dbReference>
<feature type="transmembrane region" description="Helical" evidence="5">
    <location>
        <begin position="180"/>
        <end position="198"/>
    </location>
</feature>
<feature type="transmembrane region" description="Helical" evidence="5">
    <location>
        <begin position="149"/>
        <end position="168"/>
    </location>
</feature>
<organism evidence="6 7">
    <name type="scientific">Gimesia fumaroli</name>
    <dbReference type="NCBI Taxonomy" id="2527976"/>
    <lineage>
        <taxon>Bacteria</taxon>
        <taxon>Pseudomonadati</taxon>
        <taxon>Planctomycetota</taxon>
        <taxon>Planctomycetia</taxon>
        <taxon>Planctomycetales</taxon>
        <taxon>Planctomycetaceae</taxon>
        <taxon>Gimesia</taxon>
    </lineage>
</organism>
<proteinExistence type="predicted"/>
<feature type="transmembrane region" description="Helical" evidence="5">
    <location>
        <begin position="109"/>
        <end position="129"/>
    </location>
</feature>
<feature type="transmembrane region" description="Helical" evidence="5">
    <location>
        <begin position="459"/>
        <end position="479"/>
    </location>
</feature>
<comment type="subcellular location">
    <subcellularLocation>
        <location evidence="1">Membrane</location>
        <topology evidence="1">Multi-pass membrane protein</topology>
    </subcellularLocation>
</comment>
<dbReference type="AlphaFoldDB" id="A0A518ICF8"/>